<keyword evidence="7 8" id="KW-0472">Membrane</keyword>
<evidence type="ECO:0000313" key="10">
    <source>
        <dbReference type="Proteomes" id="UP000683246"/>
    </source>
</evidence>
<evidence type="ECO:0000256" key="3">
    <source>
        <dbReference type="ARBA" id="ARBA00022692"/>
    </source>
</evidence>
<dbReference type="KEGG" id="vpy:HZI73_13975"/>
<keyword evidence="3 8" id="KW-0812">Transmembrane</keyword>
<keyword evidence="10" id="KW-1185">Reference proteome</keyword>
<keyword evidence="4 8" id="KW-1278">Translocase</keyword>
<sequence>MNLRKIFRNGLIDENATFVQVLGMCPTLAVTTSAFNGFGMGIATTVVLLFSNLVVSALRSIIPSKVRIPAFIVIIATFVTIVDLLLQGFVPSLYDALGLFIPLIVVNCVVLARAEAFAAKSKVLPSVVDGIAMGLGFTIALAVIGFVRELFGAGTILGGTTLEMMVMPKGYEPVNILILAPGAFIVLGLLFAVFNYLKDRDSKKA</sequence>
<dbReference type="AlphaFoldDB" id="A0A8J8MKT3"/>
<dbReference type="GO" id="GO:0012505">
    <property type="term" value="C:endomembrane system"/>
    <property type="evidence" value="ECO:0007669"/>
    <property type="project" value="UniProtKB-SubCell"/>
</dbReference>
<proteinExistence type="inferred from homology"/>
<evidence type="ECO:0000256" key="1">
    <source>
        <dbReference type="ARBA" id="ARBA00004127"/>
    </source>
</evidence>
<dbReference type="NCBIfam" id="NF009070">
    <property type="entry name" value="PRK12405.1"/>
    <property type="match status" value="1"/>
</dbReference>
<name>A0A8J8MKT3_9FIRM</name>
<dbReference type="Proteomes" id="UP000683246">
    <property type="component" value="Chromosome"/>
</dbReference>
<dbReference type="RefSeq" id="WP_212694006.1">
    <property type="nucleotide sequence ID" value="NZ_CP058649.1"/>
</dbReference>
<dbReference type="HAMAP" id="MF_00478">
    <property type="entry name" value="RsxE_RnfE"/>
    <property type="match status" value="1"/>
</dbReference>
<organism evidence="9 10">
    <name type="scientific">Vallitalea pronyensis</name>
    <dbReference type="NCBI Taxonomy" id="1348613"/>
    <lineage>
        <taxon>Bacteria</taxon>
        <taxon>Bacillati</taxon>
        <taxon>Bacillota</taxon>
        <taxon>Clostridia</taxon>
        <taxon>Lachnospirales</taxon>
        <taxon>Vallitaleaceae</taxon>
        <taxon>Vallitalea</taxon>
    </lineage>
</organism>
<dbReference type="NCBIfam" id="TIGR01948">
    <property type="entry name" value="rnfE"/>
    <property type="match status" value="1"/>
</dbReference>
<feature type="transmembrane region" description="Helical" evidence="8">
    <location>
        <begin position="174"/>
        <end position="197"/>
    </location>
</feature>
<dbReference type="GO" id="GO:0005886">
    <property type="term" value="C:plasma membrane"/>
    <property type="evidence" value="ECO:0007669"/>
    <property type="project" value="UniProtKB-SubCell"/>
</dbReference>
<gene>
    <name evidence="8" type="primary">rnfE</name>
    <name evidence="9" type="ORF">HZI73_13975</name>
</gene>
<reference evidence="9" key="1">
    <citation type="submission" date="2020-07" db="EMBL/GenBank/DDBJ databases">
        <title>Vallitalea pronyensis genome.</title>
        <authorList>
            <person name="Postec A."/>
        </authorList>
    </citation>
    <scope>NUCLEOTIDE SEQUENCE</scope>
    <source>
        <strain evidence="9">FatNI3</strain>
    </source>
</reference>
<feature type="transmembrane region" description="Helical" evidence="8">
    <location>
        <begin position="126"/>
        <end position="147"/>
    </location>
</feature>
<dbReference type="InterPro" id="IPR003667">
    <property type="entry name" value="NqrDE/RnfAE"/>
</dbReference>
<accession>A0A8J8MKT3</accession>
<feature type="transmembrane region" description="Helical" evidence="8">
    <location>
        <begin position="38"/>
        <end position="58"/>
    </location>
</feature>
<evidence type="ECO:0000256" key="2">
    <source>
        <dbReference type="ARBA" id="ARBA00022448"/>
    </source>
</evidence>
<dbReference type="PANTHER" id="PTHR30586:SF0">
    <property type="entry name" value="ION-TRANSLOCATING OXIDOREDUCTASE COMPLEX SUBUNIT E"/>
    <property type="match status" value="1"/>
</dbReference>
<evidence type="ECO:0000256" key="5">
    <source>
        <dbReference type="ARBA" id="ARBA00022982"/>
    </source>
</evidence>
<comment type="function">
    <text evidence="8">Part of a membrane-bound complex that couples electron transfer with translocation of ions across the membrane.</text>
</comment>
<dbReference type="PANTHER" id="PTHR30586">
    <property type="entry name" value="ELECTRON TRANSPORT COMPLEX PROTEIN RNFE"/>
    <property type="match status" value="1"/>
</dbReference>
<comment type="similarity">
    <text evidence="8">Belongs to the NqrDE/RnfAE family.</text>
</comment>
<dbReference type="EMBL" id="CP058649">
    <property type="protein sequence ID" value="QUI23326.1"/>
    <property type="molecule type" value="Genomic_DNA"/>
</dbReference>
<keyword evidence="6 8" id="KW-1133">Transmembrane helix</keyword>
<protein>
    <recommendedName>
        <fullName evidence="8">Ion-translocating oxidoreductase complex subunit E</fullName>
        <ecNumber evidence="8">7.-.-.-</ecNumber>
    </recommendedName>
    <alternativeName>
        <fullName evidence="8">Rnf electron transport complex subunit E</fullName>
    </alternativeName>
</protein>
<dbReference type="Pfam" id="PF02508">
    <property type="entry name" value="Rnf-Nqr"/>
    <property type="match status" value="1"/>
</dbReference>
<dbReference type="EC" id="7.-.-.-" evidence="8"/>
<evidence type="ECO:0000256" key="8">
    <source>
        <dbReference type="HAMAP-Rule" id="MF_00478"/>
    </source>
</evidence>
<evidence type="ECO:0000256" key="7">
    <source>
        <dbReference type="ARBA" id="ARBA00023136"/>
    </source>
</evidence>
<evidence type="ECO:0000256" key="4">
    <source>
        <dbReference type="ARBA" id="ARBA00022967"/>
    </source>
</evidence>
<evidence type="ECO:0000256" key="6">
    <source>
        <dbReference type="ARBA" id="ARBA00022989"/>
    </source>
</evidence>
<evidence type="ECO:0000313" key="9">
    <source>
        <dbReference type="EMBL" id="QUI23326.1"/>
    </source>
</evidence>
<feature type="transmembrane region" description="Helical" evidence="8">
    <location>
        <begin position="70"/>
        <end position="90"/>
    </location>
</feature>
<feature type="transmembrane region" description="Helical" evidence="8">
    <location>
        <begin position="96"/>
        <end position="114"/>
    </location>
</feature>
<dbReference type="InterPro" id="IPR010968">
    <property type="entry name" value="RnfE"/>
</dbReference>
<comment type="subunit">
    <text evidence="8">The complex is composed of six subunits: RnfA, RnfB, RnfC, RnfD, RnfE and RnfG.</text>
</comment>
<keyword evidence="2 8" id="KW-0813">Transport</keyword>
<dbReference type="GO" id="GO:0022900">
    <property type="term" value="P:electron transport chain"/>
    <property type="evidence" value="ECO:0007669"/>
    <property type="project" value="UniProtKB-UniRule"/>
</dbReference>
<comment type="subcellular location">
    <subcellularLocation>
        <location evidence="8">Cell membrane</location>
        <topology evidence="8">Multi-pass membrane protein</topology>
    </subcellularLocation>
    <subcellularLocation>
        <location evidence="1">Endomembrane system</location>
        <topology evidence="1">Multi-pass membrane protein</topology>
    </subcellularLocation>
</comment>
<keyword evidence="5 8" id="KW-0249">Electron transport</keyword>
<keyword evidence="8" id="KW-1003">Cell membrane</keyword>
<dbReference type="PIRSF" id="PIRSF006102">
    <property type="entry name" value="NQR_DE"/>
    <property type="match status" value="1"/>
</dbReference>